<accession>A0A811R7Q3</accession>
<dbReference type="Pfam" id="PF14372">
    <property type="entry name" value="hAT-like_RNase-H"/>
    <property type="match status" value="1"/>
</dbReference>
<evidence type="ECO:0000256" key="1">
    <source>
        <dbReference type="ARBA" id="ARBA00004123"/>
    </source>
</evidence>
<gene>
    <name evidence="13" type="ORF">NCGR_LOCUS49323</name>
</gene>
<dbReference type="OrthoDB" id="692231at2759"/>
<dbReference type="InterPro" id="IPR012337">
    <property type="entry name" value="RNaseH-like_sf"/>
</dbReference>
<evidence type="ECO:0000313" key="13">
    <source>
        <dbReference type="EMBL" id="CAD6266018.1"/>
    </source>
</evidence>
<comment type="subcellular location">
    <subcellularLocation>
        <location evidence="1">Nucleus</location>
    </subcellularLocation>
</comment>
<evidence type="ECO:0000256" key="4">
    <source>
        <dbReference type="ARBA" id="ARBA00022771"/>
    </source>
</evidence>
<name>A0A811R7Q3_9POAL</name>
<feature type="compositionally biased region" description="Polar residues" evidence="11">
    <location>
        <begin position="45"/>
        <end position="55"/>
    </location>
</feature>
<dbReference type="AlphaFoldDB" id="A0A811R7Q3"/>
<keyword evidence="6" id="KW-0805">Transcription regulation</keyword>
<dbReference type="GO" id="GO:0005634">
    <property type="term" value="C:nucleus"/>
    <property type="evidence" value="ECO:0007669"/>
    <property type="project" value="UniProtKB-SubCell"/>
</dbReference>
<evidence type="ECO:0000256" key="5">
    <source>
        <dbReference type="ARBA" id="ARBA00022833"/>
    </source>
</evidence>
<dbReference type="SMART" id="SM00614">
    <property type="entry name" value="ZnF_BED"/>
    <property type="match status" value="2"/>
</dbReference>
<keyword evidence="4 10" id="KW-0863">Zinc-finger</keyword>
<keyword evidence="14" id="KW-1185">Reference proteome</keyword>
<keyword evidence="3" id="KW-0479">Metal-binding</keyword>
<feature type="region of interest" description="Disordered" evidence="11">
    <location>
        <begin position="555"/>
        <end position="579"/>
    </location>
</feature>
<dbReference type="GO" id="GO:0046983">
    <property type="term" value="F:protein dimerization activity"/>
    <property type="evidence" value="ECO:0007669"/>
    <property type="project" value="InterPro"/>
</dbReference>
<evidence type="ECO:0000256" key="9">
    <source>
        <dbReference type="ARBA" id="ARBA00023242"/>
    </source>
</evidence>
<keyword evidence="9" id="KW-0539">Nucleus</keyword>
<dbReference type="PROSITE" id="PS50808">
    <property type="entry name" value="ZF_BED"/>
    <property type="match status" value="1"/>
</dbReference>
<evidence type="ECO:0000256" key="2">
    <source>
        <dbReference type="ARBA" id="ARBA00011738"/>
    </source>
</evidence>
<dbReference type="GO" id="GO:0008270">
    <property type="term" value="F:zinc ion binding"/>
    <property type="evidence" value="ECO:0007669"/>
    <property type="project" value="UniProtKB-KW"/>
</dbReference>
<dbReference type="InterPro" id="IPR052035">
    <property type="entry name" value="ZnF_BED_domain_contain"/>
</dbReference>
<dbReference type="SUPFAM" id="SSF57667">
    <property type="entry name" value="beta-beta-alpha zinc fingers"/>
    <property type="match status" value="2"/>
</dbReference>
<comment type="subunit">
    <text evidence="2">Homodimer.</text>
</comment>
<protein>
    <recommendedName>
        <fullName evidence="12">BED-type domain-containing protein</fullName>
    </recommendedName>
</protein>
<evidence type="ECO:0000256" key="3">
    <source>
        <dbReference type="ARBA" id="ARBA00022723"/>
    </source>
</evidence>
<reference evidence="13" key="1">
    <citation type="submission" date="2020-10" db="EMBL/GenBank/DDBJ databases">
        <authorList>
            <person name="Han B."/>
            <person name="Lu T."/>
            <person name="Zhao Q."/>
            <person name="Huang X."/>
            <person name="Zhao Y."/>
        </authorList>
    </citation>
    <scope>NUCLEOTIDE SEQUENCE</scope>
</reference>
<dbReference type="PANTHER" id="PTHR46481">
    <property type="entry name" value="ZINC FINGER BED DOMAIN-CONTAINING PROTEIN 4"/>
    <property type="match status" value="1"/>
</dbReference>
<evidence type="ECO:0000259" key="12">
    <source>
        <dbReference type="PROSITE" id="PS50808"/>
    </source>
</evidence>
<dbReference type="Proteomes" id="UP000604825">
    <property type="component" value="Unassembled WGS sequence"/>
</dbReference>
<feature type="compositionally biased region" description="Basic and acidic residues" evidence="11">
    <location>
        <begin position="316"/>
        <end position="330"/>
    </location>
</feature>
<keyword evidence="7" id="KW-0238">DNA-binding</keyword>
<keyword evidence="5" id="KW-0862">Zinc</keyword>
<proteinExistence type="predicted"/>
<sequence length="1136" mass="126733">MARPRATTNAASSKPKPKAKPSCPGPGPSLSFRLSPSSPPAKPGTRNSTPLVSPAATSTIGDLRSLAASHLDSLKRRLDALHGDCVRDLEASHSRISKRVKMQSHGCLQLAEEVEKEQKKMADKIAEHAELVKTSYKKFVAEVQASTSRGTLQTETTYYLNFSSVPCVSLQQTCFVLTLVVATSVQVVNPYLADACLFILDQVPLSTSIEIDPNHWTKRREGGGEVRVILVGPANLGDSTDLSMGSFRVASWAWAAAATAAATATGHRWPAPAWQRPPSVRAAPGRHGAQVVLGLPHRWQGEGLHQGDGGGGACHADMDHLDEHDSDDMKVGAASDGPSRLRKKRSKVWDEYKPIIVDGAIQSAECRYCHIHMSCRGADGQSNGTSHLWRHQKICRAKDGFCPSPLQQDTDLPYVVNEVEPVDQILPDSLDEIKLLTHSENSKFRSKVWKDFIPFYVQGRVQGADCVHCHKRLSADKGRSHLNRHTQTCPARSGNNINHQKGVLFQSSIPSSKSSLQDELSPALTNGKVQIAEYASKFLKGSSGERHVLALPAMDDMNPSEQNTSSAQTATDITRKPDQEASYQELTRMIISHGYPLSIVEHEEMRRFAKSLNPAFNMASSIDIEEYSTLLFQKEKADLKERIALLSHRVSLSASVWAPHGAEALVKYLCLAVHFIDSDWKLQRKTIKFGVFWSSPTSLERMIQFKEACVLDSDIGPFNVIQEAIRDWNLDQKHFSLTSGSEIRNDEGTSKLMDLLIQRKCLPIRGELYNIACVNDVLNSIVSKGQPVLYHVGNLLEKFIQAHMSSSLTRQQLLEVVSHMGLKCPQEDAKWWHRIYFRLEILLHFKKAFPSEELLSAEDNKTVESVCRILRAFYRAVEVICGPVCPTANMYFNELWKVRTALQEEASTDHTELANMVWEMQEAFNEHWQNSYVWLSIPVVLDPRFKITFIEFRLKRAFGTDAEKYVSAIRDTTRELFHEYCGLSDNLGADTSARDVELDGFDSDSLEDWDEHLNAQTRNQQLTELDNYLEDCLVPRKDDFDILNWWMSNSTKYPTLSVMARDVLAVPASAVNFEPALSGEIRRSQAVHNHSASNLGIQDDIASTPPILLCCISDISQPLVSGADYLYRAIDVLLPD</sequence>
<feature type="region of interest" description="Disordered" evidence="11">
    <location>
        <begin position="305"/>
        <end position="342"/>
    </location>
</feature>
<dbReference type="Pfam" id="PF05699">
    <property type="entry name" value="Dimer_Tnp_hAT"/>
    <property type="match status" value="1"/>
</dbReference>
<dbReference type="EMBL" id="CAJGYO010000013">
    <property type="protein sequence ID" value="CAD6266018.1"/>
    <property type="molecule type" value="Genomic_DNA"/>
</dbReference>
<comment type="caution">
    <text evidence="13">The sequence shown here is derived from an EMBL/GenBank/DDBJ whole genome shotgun (WGS) entry which is preliminary data.</text>
</comment>
<feature type="domain" description="BED-type" evidence="12">
    <location>
        <begin position="343"/>
        <end position="391"/>
    </location>
</feature>
<dbReference type="InterPro" id="IPR008906">
    <property type="entry name" value="HATC_C_dom"/>
</dbReference>
<evidence type="ECO:0000256" key="6">
    <source>
        <dbReference type="ARBA" id="ARBA00023015"/>
    </source>
</evidence>
<evidence type="ECO:0000256" key="10">
    <source>
        <dbReference type="PROSITE-ProRule" id="PRU00027"/>
    </source>
</evidence>
<dbReference type="InterPro" id="IPR025525">
    <property type="entry name" value="hAT-like_transposase_RNase-H"/>
</dbReference>
<dbReference type="PANTHER" id="PTHR46481:SF10">
    <property type="entry name" value="ZINC FINGER BED DOMAIN-CONTAINING PROTEIN 39"/>
    <property type="match status" value="1"/>
</dbReference>
<feature type="compositionally biased region" description="Polar residues" evidence="11">
    <location>
        <begin position="559"/>
        <end position="572"/>
    </location>
</feature>
<dbReference type="InterPro" id="IPR003656">
    <property type="entry name" value="Znf_BED"/>
</dbReference>
<dbReference type="GO" id="GO:0009791">
    <property type="term" value="P:post-embryonic development"/>
    <property type="evidence" value="ECO:0007669"/>
    <property type="project" value="UniProtKB-ARBA"/>
</dbReference>
<evidence type="ECO:0000256" key="11">
    <source>
        <dbReference type="SAM" id="MobiDB-lite"/>
    </source>
</evidence>
<keyword evidence="8" id="KW-0804">Transcription</keyword>
<evidence type="ECO:0000256" key="8">
    <source>
        <dbReference type="ARBA" id="ARBA00023163"/>
    </source>
</evidence>
<dbReference type="SUPFAM" id="SSF53098">
    <property type="entry name" value="Ribonuclease H-like"/>
    <property type="match status" value="1"/>
</dbReference>
<dbReference type="GO" id="GO:0003677">
    <property type="term" value="F:DNA binding"/>
    <property type="evidence" value="ECO:0007669"/>
    <property type="project" value="UniProtKB-KW"/>
</dbReference>
<organism evidence="13 14">
    <name type="scientific">Miscanthus lutarioriparius</name>
    <dbReference type="NCBI Taxonomy" id="422564"/>
    <lineage>
        <taxon>Eukaryota</taxon>
        <taxon>Viridiplantae</taxon>
        <taxon>Streptophyta</taxon>
        <taxon>Embryophyta</taxon>
        <taxon>Tracheophyta</taxon>
        <taxon>Spermatophyta</taxon>
        <taxon>Magnoliopsida</taxon>
        <taxon>Liliopsida</taxon>
        <taxon>Poales</taxon>
        <taxon>Poaceae</taxon>
        <taxon>PACMAD clade</taxon>
        <taxon>Panicoideae</taxon>
        <taxon>Andropogonodae</taxon>
        <taxon>Andropogoneae</taxon>
        <taxon>Saccharinae</taxon>
        <taxon>Miscanthus</taxon>
    </lineage>
</organism>
<dbReference type="InterPro" id="IPR036236">
    <property type="entry name" value="Znf_C2H2_sf"/>
</dbReference>
<evidence type="ECO:0000256" key="7">
    <source>
        <dbReference type="ARBA" id="ARBA00023125"/>
    </source>
</evidence>
<evidence type="ECO:0000313" key="14">
    <source>
        <dbReference type="Proteomes" id="UP000604825"/>
    </source>
</evidence>
<feature type="region of interest" description="Disordered" evidence="11">
    <location>
        <begin position="1"/>
        <end position="55"/>
    </location>
</feature>